<dbReference type="EMBL" id="RKRE01000001">
    <property type="protein sequence ID" value="RPF49634.1"/>
    <property type="molecule type" value="Genomic_DNA"/>
</dbReference>
<comment type="caution">
    <text evidence="2">The sequence shown here is derived from an EMBL/GenBank/DDBJ whole genome shotgun (WGS) entry which is preliminary data.</text>
</comment>
<feature type="transmembrane region" description="Helical" evidence="1">
    <location>
        <begin position="7"/>
        <end position="27"/>
    </location>
</feature>
<protein>
    <submittedName>
        <fullName evidence="2">Uncharacterized protein</fullName>
    </submittedName>
</protein>
<evidence type="ECO:0000313" key="2">
    <source>
        <dbReference type="EMBL" id="RPF49634.1"/>
    </source>
</evidence>
<keyword evidence="1" id="KW-0472">Membrane</keyword>
<dbReference type="Proteomes" id="UP000282654">
    <property type="component" value="Unassembled WGS sequence"/>
</dbReference>
<keyword evidence="3" id="KW-1185">Reference proteome</keyword>
<dbReference type="AlphaFoldDB" id="A0A3N5AXA2"/>
<accession>A0A3N5AXA2</accession>
<gene>
    <name evidence="2" type="ORF">EDD75_0453</name>
</gene>
<keyword evidence="1" id="KW-0812">Transmembrane</keyword>
<keyword evidence="1" id="KW-1133">Transmembrane helix</keyword>
<name>A0A3N5AXA2_9THEO</name>
<feature type="transmembrane region" description="Helical" evidence="1">
    <location>
        <begin position="33"/>
        <end position="58"/>
    </location>
</feature>
<sequence length="80" mass="9508">MGERWQWLKVIAGLLFLGAAALLYLSFPRTPKILVLVFLFVFLGLYYPFSALFFRWMLKNIDDFRKGREEFGSRKKGRRT</sequence>
<proteinExistence type="predicted"/>
<evidence type="ECO:0000256" key="1">
    <source>
        <dbReference type="SAM" id="Phobius"/>
    </source>
</evidence>
<organism evidence="2 3">
    <name type="scientific">Thermodesulfitimonas autotrophica</name>
    <dbReference type="NCBI Taxonomy" id="1894989"/>
    <lineage>
        <taxon>Bacteria</taxon>
        <taxon>Bacillati</taxon>
        <taxon>Bacillota</taxon>
        <taxon>Clostridia</taxon>
        <taxon>Thermoanaerobacterales</taxon>
        <taxon>Thermoanaerobacteraceae</taxon>
        <taxon>Thermodesulfitimonas</taxon>
    </lineage>
</organism>
<reference evidence="2 3" key="1">
    <citation type="submission" date="2018-11" db="EMBL/GenBank/DDBJ databases">
        <title>Genomic Encyclopedia of Type Strains, Phase IV (KMG-IV): sequencing the most valuable type-strain genomes for metagenomic binning, comparative biology and taxonomic classification.</title>
        <authorList>
            <person name="Goeker M."/>
        </authorList>
    </citation>
    <scope>NUCLEOTIDE SEQUENCE [LARGE SCALE GENOMIC DNA]</scope>
    <source>
        <strain evidence="2 3">DSM 102936</strain>
    </source>
</reference>
<evidence type="ECO:0000313" key="3">
    <source>
        <dbReference type="Proteomes" id="UP000282654"/>
    </source>
</evidence>
<dbReference type="RefSeq" id="WP_123927395.1">
    <property type="nucleotide sequence ID" value="NZ_RKRE01000001.1"/>
</dbReference>